<dbReference type="Gene3D" id="3.30.870.10">
    <property type="entry name" value="Endonuclease Chain A"/>
    <property type="match status" value="3"/>
</dbReference>
<protein>
    <recommendedName>
        <fullName evidence="12">Cardiolipin synthase</fullName>
        <ecNumber evidence="12">2.7.8.-</ecNumber>
    </recommendedName>
</protein>
<sequence>MTLTALALVAALLSSGHILLSRRAPGSTIAWMALVWLAPLLGSAAYLMLGINRIQRRAESLGIPHHQRRDTLERYRVDDDALTFHLTPRAVHLVPLRALIDRVVRRPLVIGNAITPLFDGDGAYPEMLRAIDEAKSSVTLVTYIFDNDEIGRQIVDALARAHTRGVHVRVLIDAAGLRYSFPSILRRLKRARIPAARFLPSVLPPHIMTVNLRNHRKIMVIDGHLGFTGGINIRDAHRLSTHPSFPVHDLHFKVQGPVVTHLQEVFAEDWEFTTGEHLKGDAFFPEPTTAGQAMARGIADGPDEDLDRLRWTMVGAIASARERVRIMTPYFIPDDSLITALNLAALRGVQVDILLPSVNNLVYVQWASMAHLGALLEWGCNIYFSPPPFHHSKLMVVDGTWFTLGSANMDPRSLRLNFEFNLECWDPTLGGHLDQMLSDRISEATPITLEQWQERPRWKRLRDGAAALLSPYL</sequence>
<dbReference type="Pfam" id="PF13396">
    <property type="entry name" value="PLDc_N"/>
    <property type="match status" value="1"/>
</dbReference>
<feature type="domain" description="PLD phosphodiesterase" evidence="14">
    <location>
        <begin position="210"/>
        <end position="237"/>
    </location>
</feature>
<evidence type="ECO:0000256" key="4">
    <source>
        <dbReference type="ARBA" id="ARBA00022679"/>
    </source>
</evidence>
<dbReference type="NCBIfam" id="TIGR04265">
    <property type="entry name" value="bac_cardiolipin"/>
    <property type="match status" value="1"/>
</dbReference>
<dbReference type="GO" id="GO:0005886">
    <property type="term" value="C:plasma membrane"/>
    <property type="evidence" value="ECO:0007669"/>
    <property type="project" value="UniProtKB-SubCell"/>
</dbReference>
<comment type="caution">
    <text evidence="15">The sequence shown here is derived from an EMBL/GenBank/DDBJ whole genome shotgun (WGS) entry which is preliminary data.</text>
</comment>
<dbReference type="Pfam" id="PF13091">
    <property type="entry name" value="PLDc_2"/>
    <property type="match status" value="2"/>
</dbReference>
<evidence type="ECO:0000256" key="6">
    <source>
        <dbReference type="ARBA" id="ARBA00022737"/>
    </source>
</evidence>
<evidence type="ECO:0000259" key="14">
    <source>
        <dbReference type="PROSITE" id="PS50035"/>
    </source>
</evidence>
<evidence type="ECO:0000256" key="5">
    <source>
        <dbReference type="ARBA" id="ARBA00022692"/>
    </source>
</evidence>
<dbReference type="InterPro" id="IPR022924">
    <property type="entry name" value="Cardiolipin_synthase"/>
</dbReference>
<keyword evidence="5 13" id="KW-0812">Transmembrane</keyword>
<evidence type="ECO:0000256" key="7">
    <source>
        <dbReference type="ARBA" id="ARBA00022989"/>
    </source>
</evidence>
<dbReference type="PROSITE" id="PS50035">
    <property type="entry name" value="PLD"/>
    <property type="match status" value="2"/>
</dbReference>
<keyword evidence="8" id="KW-0443">Lipid metabolism</keyword>
<keyword evidence="4" id="KW-0808">Transferase</keyword>
<evidence type="ECO:0000256" key="13">
    <source>
        <dbReference type="SAM" id="Phobius"/>
    </source>
</evidence>
<dbReference type="PANTHER" id="PTHR21248:SF22">
    <property type="entry name" value="PHOSPHOLIPASE D"/>
    <property type="match status" value="1"/>
</dbReference>
<evidence type="ECO:0000256" key="8">
    <source>
        <dbReference type="ARBA" id="ARBA00023098"/>
    </source>
</evidence>
<comment type="subcellular location">
    <subcellularLocation>
        <location evidence="1">Cell membrane</location>
        <topology evidence="1">Multi-pass membrane protein</topology>
    </subcellularLocation>
</comment>
<dbReference type="PANTHER" id="PTHR21248">
    <property type="entry name" value="CARDIOLIPIN SYNTHASE"/>
    <property type="match status" value="1"/>
</dbReference>
<evidence type="ECO:0000256" key="10">
    <source>
        <dbReference type="ARBA" id="ARBA00023209"/>
    </source>
</evidence>
<keyword evidence="10" id="KW-0594">Phospholipid biosynthesis</keyword>
<evidence type="ECO:0000313" key="15">
    <source>
        <dbReference type="EMBL" id="RAL23142.1"/>
    </source>
</evidence>
<dbReference type="InterPro" id="IPR027379">
    <property type="entry name" value="CLS_N"/>
</dbReference>
<name>A0A328C7T9_9DELT</name>
<dbReference type="AlphaFoldDB" id="A0A328C7T9"/>
<dbReference type="EC" id="2.7.8.-" evidence="12"/>
<evidence type="ECO:0000313" key="16">
    <source>
        <dbReference type="Proteomes" id="UP000249169"/>
    </source>
</evidence>
<evidence type="ECO:0000256" key="11">
    <source>
        <dbReference type="ARBA" id="ARBA00023264"/>
    </source>
</evidence>
<reference evidence="15 16" key="1">
    <citation type="submission" date="2018-05" db="EMBL/GenBank/DDBJ databases">
        <title>Lujinxingia marina gen. nov. sp. nov., a new facultative anaerobic member of the class Deltaproteobacteria, and proposal of Lujinxingaceae fam. nov.</title>
        <authorList>
            <person name="Li C.-M."/>
        </authorList>
    </citation>
    <scope>NUCLEOTIDE SEQUENCE [LARGE SCALE GENOMIC DNA]</scope>
    <source>
        <strain evidence="15 16">B210</strain>
    </source>
</reference>
<feature type="transmembrane region" description="Helical" evidence="13">
    <location>
        <begin position="31"/>
        <end position="49"/>
    </location>
</feature>
<dbReference type="Proteomes" id="UP000249169">
    <property type="component" value="Unassembled WGS sequence"/>
</dbReference>
<dbReference type="SUPFAM" id="SSF56024">
    <property type="entry name" value="Phospholipase D/nuclease"/>
    <property type="match status" value="2"/>
</dbReference>
<evidence type="ECO:0000256" key="1">
    <source>
        <dbReference type="ARBA" id="ARBA00004651"/>
    </source>
</evidence>
<gene>
    <name evidence="15" type="primary">cls</name>
    <name evidence="15" type="ORF">DL240_08585</name>
</gene>
<keyword evidence="7 13" id="KW-1133">Transmembrane helix</keyword>
<evidence type="ECO:0000256" key="2">
    <source>
        <dbReference type="ARBA" id="ARBA00022475"/>
    </source>
</evidence>
<organism evidence="15 16">
    <name type="scientific">Lujinxingia litoralis</name>
    <dbReference type="NCBI Taxonomy" id="2211119"/>
    <lineage>
        <taxon>Bacteria</taxon>
        <taxon>Deltaproteobacteria</taxon>
        <taxon>Bradymonadales</taxon>
        <taxon>Lujinxingiaceae</taxon>
        <taxon>Lujinxingia</taxon>
    </lineage>
</organism>
<keyword evidence="6" id="KW-0677">Repeat</keyword>
<dbReference type="EMBL" id="QHKO01000003">
    <property type="protein sequence ID" value="RAL23142.1"/>
    <property type="molecule type" value="Genomic_DNA"/>
</dbReference>
<evidence type="ECO:0000256" key="12">
    <source>
        <dbReference type="NCBIfam" id="TIGR04265"/>
    </source>
</evidence>
<dbReference type="CDD" id="cd09163">
    <property type="entry name" value="PLDc_CLS_unchar2_2"/>
    <property type="match status" value="1"/>
</dbReference>
<keyword evidence="2" id="KW-1003">Cell membrane</keyword>
<dbReference type="OrthoDB" id="9762009at2"/>
<dbReference type="GO" id="GO:0032049">
    <property type="term" value="P:cardiolipin biosynthetic process"/>
    <property type="evidence" value="ECO:0007669"/>
    <property type="project" value="UniProtKB-UniRule"/>
</dbReference>
<evidence type="ECO:0000256" key="3">
    <source>
        <dbReference type="ARBA" id="ARBA00022516"/>
    </source>
</evidence>
<keyword evidence="3" id="KW-0444">Lipid biosynthesis</keyword>
<dbReference type="InterPro" id="IPR001736">
    <property type="entry name" value="PLipase_D/transphosphatidylase"/>
</dbReference>
<keyword evidence="16" id="KW-1185">Reference proteome</keyword>
<feature type="domain" description="PLD phosphodiesterase" evidence="14">
    <location>
        <begin position="386"/>
        <end position="413"/>
    </location>
</feature>
<keyword evidence="9 13" id="KW-0472">Membrane</keyword>
<dbReference type="GO" id="GO:0008808">
    <property type="term" value="F:cardiolipin synthase activity"/>
    <property type="evidence" value="ECO:0007669"/>
    <property type="project" value="UniProtKB-UniRule"/>
</dbReference>
<evidence type="ECO:0000256" key="9">
    <source>
        <dbReference type="ARBA" id="ARBA00023136"/>
    </source>
</evidence>
<dbReference type="SMART" id="SM00155">
    <property type="entry name" value="PLDc"/>
    <property type="match status" value="2"/>
</dbReference>
<keyword evidence="11" id="KW-1208">Phospholipid metabolism</keyword>
<proteinExistence type="predicted"/>
<accession>A0A328C7T9</accession>
<dbReference type="InterPro" id="IPR025202">
    <property type="entry name" value="PLD-like_dom"/>
</dbReference>
<dbReference type="CDD" id="cd09157">
    <property type="entry name" value="PLDc_CLS_unchar2_1"/>
    <property type="match status" value="1"/>
</dbReference>